<gene>
    <name evidence="1" type="ORF">IW245_006465</name>
</gene>
<protein>
    <submittedName>
        <fullName evidence="1">Heme-degrading monooxygenase HmoA</fullName>
    </submittedName>
</protein>
<proteinExistence type="predicted"/>
<dbReference type="GO" id="GO:0004497">
    <property type="term" value="F:monooxygenase activity"/>
    <property type="evidence" value="ECO:0007669"/>
    <property type="project" value="UniProtKB-KW"/>
</dbReference>
<dbReference type="InterPro" id="IPR011008">
    <property type="entry name" value="Dimeric_a/b-barrel"/>
</dbReference>
<keyword evidence="1" id="KW-0503">Monooxygenase</keyword>
<dbReference type="Proteomes" id="UP000622552">
    <property type="component" value="Unassembled WGS sequence"/>
</dbReference>
<dbReference type="EMBL" id="JADOUF010000001">
    <property type="protein sequence ID" value="MBG6140271.1"/>
    <property type="molecule type" value="Genomic_DNA"/>
</dbReference>
<dbReference type="AlphaFoldDB" id="A0A8J7KNH5"/>
<sequence length="80" mass="8851">MDEFVRLFRDEFAPAIQKTAGFAQSFLTRDGDSFIAMTVFASKEDIEADEAKFKSRIGQAVDLLTGPPQSSIREVVVHLG</sequence>
<organism evidence="1 2">
    <name type="scientific">Longispora fulva</name>
    <dbReference type="NCBI Taxonomy" id="619741"/>
    <lineage>
        <taxon>Bacteria</taxon>
        <taxon>Bacillati</taxon>
        <taxon>Actinomycetota</taxon>
        <taxon>Actinomycetes</taxon>
        <taxon>Micromonosporales</taxon>
        <taxon>Micromonosporaceae</taxon>
        <taxon>Longispora</taxon>
    </lineage>
</organism>
<name>A0A8J7KNH5_9ACTN</name>
<evidence type="ECO:0000313" key="2">
    <source>
        <dbReference type="Proteomes" id="UP000622552"/>
    </source>
</evidence>
<reference evidence="1" key="1">
    <citation type="submission" date="2020-11" db="EMBL/GenBank/DDBJ databases">
        <title>Sequencing the genomes of 1000 actinobacteria strains.</title>
        <authorList>
            <person name="Klenk H.-P."/>
        </authorList>
    </citation>
    <scope>NUCLEOTIDE SEQUENCE</scope>
    <source>
        <strain evidence="1">DSM 45356</strain>
    </source>
</reference>
<keyword evidence="1" id="KW-0560">Oxidoreductase</keyword>
<keyword evidence="2" id="KW-1185">Reference proteome</keyword>
<evidence type="ECO:0000313" key="1">
    <source>
        <dbReference type="EMBL" id="MBG6140271.1"/>
    </source>
</evidence>
<accession>A0A8J7KNH5</accession>
<dbReference type="SUPFAM" id="SSF54909">
    <property type="entry name" value="Dimeric alpha+beta barrel"/>
    <property type="match status" value="1"/>
</dbReference>
<comment type="caution">
    <text evidence="1">The sequence shown here is derived from an EMBL/GenBank/DDBJ whole genome shotgun (WGS) entry which is preliminary data.</text>
</comment>